<sequence>MILAELLKIPFLLESKVICGFQGLGRTVSSVNMMDAPDIIDFVKPDELLITTAYALKDHPEELVALIPELSAAGCVGLGIKKRFWSAIPQEAIAVANEVGFPLIELPLNVSLGDLINQAIDTILDKHTDTLRNALQSHRQFSSLILKGQGIPEIVRDLAGLLGSPAILLDQRMNLISASSHFREQVYQDLLPQIRELASQLPNEDRTSVCCLGDAAPGALNYIAAHPIMTYQPQGFLLTLQQSVELQQLPVMIMEQAANVISFELLKKQAVKERSRRYKNDLFTDIVNGFMTSEQELIHRGKRYGLSENLPSLCIVIQQDDDLTRREFSLPSSEEQQLSKREELYDILKDAFQSRGHSFVLFNNKDQFVLILSISGSKTAPVHAERLLREQLTEISDNLYHREKISVSFGVGNPIDRLTDIPVTYKEAVEAWETAHNSKKRRFVQFYHVKKLTDLLRMLPLEELKKYYNDTFKELNRLDEKERRELMRTLITYHDNNCQIAETAKQLFVHRNTVVYRLEKCEQLTGRKIRNTSDNLRFKVAYLMEQLIDAD</sequence>
<evidence type="ECO:0000259" key="2">
    <source>
        <dbReference type="Pfam" id="PF07905"/>
    </source>
</evidence>
<evidence type="ECO:0000259" key="3">
    <source>
        <dbReference type="Pfam" id="PF13556"/>
    </source>
</evidence>
<evidence type="ECO:0000313" key="5">
    <source>
        <dbReference type="EMBL" id="AIQ14164.1"/>
    </source>
</evidence>
<comment type="similarity">
    <text evidence="1">Belongs to the CdaR family.</text>
</comment>
<feature type="domain" description="CdaR GGDEF-like" evidence="4">
    <location>
        <begin position="293"/>
        <end position="433"/>
    </location>
</feature>
<dbReference type="RefSeq" id="WP_042207963.1">
    <property type="nucleotide sequence ID" value="NZ_CP009288.1"/>
</dbReference>
<dbReference type="InterPro" id="IPR041522">
    <property type="entry name" value="CdaR_GGDEF"/>
</dbReference>
<dbReference type="PANTHER" id="PTHR33744:SF1">
    <property type="entry name" value="DNA-BINDING TRANSCRIPTIONAL ACTIVATOR ADER"/>
    <property type="match status" value="1"/>
</dbReference>
<organism evidence="5 6">
    <name type="scientific">Paenibacillus durus</name>
    <name type="common">Paenibacillus azotofixans</name>
    <dbReference type="NCBI Taxonomy" id="44251"/>
    <lineage>
        <taxon>Bacteria</taxon>
        <taxon>Bacillati</taxon>
        <taxon>Bacillota</taxon>
        <taxon>Bacilli</taxon>
        <taxon>Bacillales</taxon>
        <taxon>Paenibacillaceae</taxon>
        <taxon>Paenibacillus</taxon>
    </lineage>
</organism>
<keyword evidence="6" id="KW-1185">Reference proteome</keyword>
<gene>
    <name evidence="5" type="ORF">PDUR_21275</name>
</gene>
<evidence type="ECO:0000313" key="6">
    <source>
        <dbReference type="Proteomes" id="UP000029409"/>
    </source>
</evidence>
<evidence type="ECO:0000259" key="4">
    <source>
        <dbReference type="Pfam" id="PF17853"/>
    </source>
</evidence>
<dbReference type="KEGG" id="pdu:PDUR_21275"/>
<reference evidence="5 6" key="1">
    <citation type="submission" date="2014-08" db="EMBL/GenBank/DDBJ databases">
        <title>Comparative genomics of the Paenibacillus odorifer group.</title>
        <authorList>
            <person name="den Bakker H.C."/>
            <person name="Tsai Y.-C."/>
            <person name="Martin N."/>
            <person name="Korlach J."/>
            <person name="Wiedmann M."/>
        </authorList>
    </citation>
    <scope>NUCLEOTIDE SEQUENCE [LARGE SCALE GENOMIC DNA]</scope>
    <source>
        <strain evidence="5 6">DSM 1735</strain>
    </source>
</reference>
<feature type="domain" description="PucR C-terminal helix-turn-helix" evidence="3">
    <location>
        <begin position="486"/>
        <end position="543"/>
    </location>
</feature>
<name>A0A089IYY1_PAEDU</name>
<evidence type="ECO:0000256" key="1">
    <source>
        <dbReference type="ARBA" id="ARBA00006754"/>
    </source>
</evidence>
<accession>A0A089IYY1</accession>
<dbReference type="Pfam" id="PF07905">
    <property type="entry name" value="PucR"/>
    <property type="match status" value="1"/>
</dbReference>
<dbReference type="InterPro" id="IPR051448">
    <property type="entry name" value="CdaR-like_regulators"/>
</dbReference>
<dbReference type="AlphaFoldDB" id="A0A089IYY1"/>
<dbReference type="OrthoDB" id="142218at2"/>
<proteinExistence type="inferred from homology"/>
<dbReference type="InterPro" id="IPR042070">
    <property type="entry name" value="PucR_C-HTH_sf"/>
</dbReference>
<dbReference type="InterPro" id="IPR025736">
    <property type="entry name" value="PucR_C-HTH_dom"/>
</dbReference>
<dbReference type="PANTHER" id="PTHR33744">
    <property type="entry name" value="CARBOHYDRATE DIACID REGULATOR"/>
    <property type="match status" value="1"/>
</dbReference>
<dbReference type="InterPro" id="IPR012914">
    <property type="entry name" value="PucR_dom"/>
</dbReference>
<evidence type="ECO:0008006" key="7">
    <source>
        <dbReference type="Google" id="ProtNLM"/>
    </source>
</evidence>
<dbReference type="Gene3D" id="1.10.10.2840">
    <property type="entry name" value="PucR C-terminal helix-turn-helix domain"/>
    <property type="match status" value="1"/>
</dbReference>
<dbReference type="eggNOG" id="COG2508">
    <property type="taxonomic scope" value="Bacteria"/>
</dbReference>
<protein>
    <recommendedName>
        <fullName evidence="7">PucR family transcriptional regulator</fullName>
    </recommendedName>
</protein>
<feature type="domain" description="Purine catabolism PurC-like" evidence="2">
    <location>
        <begin position="5"/>
        <end position="123"/>
    </location>
</feature>
<dbReference type="EMBL" id="CP009288">
    <property type="protein sequence ID" value="AIQ14164.1"/>
    <property type="molecule type" value="Genomic_DNA"/>
</dbReference>
<dbReference type="Pfam" id="PF17853">
    <property type="entry name" value="GGDEF_2"/>
    <property type="match status" value="1"/>
</dbReference>
<dbReference type="Proteomes" id="UP000029409">
    <property type="component" value="Chromosome"/>
</dbReference>
<dbReference type="Pfam" id="PF13556">
    <property type="entry name" value="HTH_30"/>
    <property type="match status" value="1"/>
</dbReference>
<dbReference type="STRING" id="44251.PDUR_21275"/>